<keyword evidence="3" id="KW-1185">Reference proteome</keyword>
<feature type="non-terminal residue" evidence="2">
    <location>
        <position position="180"/>
    </location>
</feature>
<evidence type="ECO:0000313" key="2">
    <source>
        <dbReference type="EMBL" id="KEQ59841.1"/>
    </source>
</evidence>
<proteinExistence type="predicted"/>
<dbReference type="InterPro" id="IPR011333">
    <property type="entry name" value="SKP1/BTB/POZ_sf"/>
</dbReference>
<dbReference type="Proteomes" id="UP000030672">
    <property type="component" value="Unassembled WGS sequence"/>
</dbReference>
<sequence length="180" mass="21024">LFNDQTTSDVLVKFGIKHQLYAHKHILAAKSAYFRKAFTGGFSVYEIILTDEHNPENPEAIQAMIRHIYDLPFNDQERTPRTNLKQMDIAFHIDTFLAADEYDVPTLRDEVLYVFWKVMMMSWEVPSFFYEISNLCRLSTGDCRLRELAVSFCVKHASMLFEESSWAQQLLSQDPLFGRL</sequence>
<dbReference type="Pfam" id="PF00651">
    <property type="entry name" value="BTB"/>
    <property type="match status" value="1"/>
</dbReference>
<dbReference type="Gene3D" id="3.30.710.10">
    <property type="entry name" value="Potassium Channel Kv1.1, Chain A"/>
    <property type="match status" value="1"/>
</dbReference>
<dbReference type="SUPFAM" id="SSF54695">
    <property type="entry name" value="POZ domain"/>
    <property type="match status" value="1"/>
</dbReference>
<reference evidence="2 3" key="1">
    <citation type="journal article" date="2014" name="BMC Genomics">
        <title>Genome sequencing of four Aureobasidium pullulans varieties: biotechnological potential, stress tolerance, and description of new species.</title>
        <authorList>
            <person name="Gostin Ar C."/>
            <person name="Ohm R.A."/>
            <person name="Kogej T."/>
            <person name="Sonjak S."/>
            <person name="Turk M."/>
            <person name="Zajc J."/>
            <person name="Zalar P."/>
            <person name="Grube M."/>
            <person name="Sun H."/>
            <person name="Han J."/>
            <person name="Sharma A."/>
            <person name="Chiniquy J."/>
            <person name="Ngan C.Y."/>
            <person name="Lipzen A."/>
            <person name="Barry K."/>
            <person name="Grigoriev I.V."/>
            <person name="Gunde-Cimerman N."/>
        </authorList>
    </citation>
    <scope>NUCLEOTIDE SEQUENCE [LARGE SCALE GENOMIC DNA]</scope>
    <source>
        <strain evidence="2 3">CBS 110374</strain>
    </source>
</reference>
<name>A0A074WBH0_AURM1</name>
<dbReference type="InterPro" id="IPR000210">
    <property type="entry name" value="BTB/POZ_dom"/>
</dbReference>
<feature type="domain" description="BTB" evidence="1">
    <location>
        <begin position="8"/>
        <end position="77"/>
    </location>
</feature>
<organism evidence="2 3">
    <name type="scientific">Aureobasidium melanogenum (strain CBS 110374)</name>
    <name type="common">Aureobasidium pullulans var. melanogenum</name>
    <dbReference type="NCBI Taxonomy" id="1043003"/>
    <lineage>
        <taxon>Eukaryota</taxon>
        <taxon>Fungi</taxon>
        <taxon>Dikarya</taxon>
        <taxon>Ascomycota</taxon>
        <taxon>Pezizomycotina</taxon>
        <taxon>Dothideomycetes</taxon>
        <taxon>Dothideomycetidae</taxon>
        <taxon>Dothideales</taxon>
        <taxon>Saccotheciaceae</taxon>
        <taxon>Aureobasidium</taxon>
    </lineage>
</organism>
<feature type="non-terminal residue" evidence="2">
    <location>
        <position position="1"/>
    </location>
</feature>
<dbReference type="PANTHER" id="PTHR24413">
    <property type="entry name" value="SPECKLE-TYPE POZ PROTEIN"/>
    <property type="match status" value="1"/>
</dbReference>
<dbReference type="STRING" id="1043003.A0A074WBH0"/>
<dbReference type="PROSITE" id="PS50097">
    <property type="entry name" value="BTB"/>
    <property type="match status" value="1"/>
</dbReference>
<dbReference type="AlphaFoldDB" id="A0A074WBH0"/>
<dbReference type="HOGENOM" id="CLU_087641_1_0_1"/>
<dbReference type="GeneID" id="63912375"/>
<accession>A0A074WBH0</accession>
<dbReference type="EMBL" id="KL584846">
    <property type="protein sequence ID" value="KEQ59841.1"/>
    <property type="molecule type" value="Genomic_DNA"/>
</dbReference>
<gene>
    <name evidence="2" type="ORF">M437DRAFT_20548</name>
</gene>
<dbReference type="SMART" id="SM00225">
    <property type="entry name" value="BTB"/>
    <property type="match status" value="1"/>
</dbReference>
<dbReference type="CDD" id="cd18186">
    <property type="entry name" value="BTB_POZ_ZBTB_KLHL-like"/>
    <property type="match status" value="1"/>
</dbReference>
<evidence type="ECO:0000259" key="1">
    <source>
        <dbReference type="PROSITE" id="PS50097"/>
    </source>
</evidence>
<protein>
    <recommendedName>
        <fullName evidence="1">BTB domain-containing protein</fullName>
    </recommendedName>
</protein>
<dbReference type="RefSeq" id="XP_040876864.1">
    <property type="nucleotide sequence ID" value="XM_041019002.1"/>
</dbReference>
<evidence type="ECO:0000313" key="3">
    <source>
        <dbReference type="Proteomes" id="UP000030672"/>
    </source>
</evidence>